<dbReference type="Pfam" id="PF18025">
    <property type="entry name" value="FucT_N"/>
    <property type="match status" value="1"/>
</dbReference>
<gene>
    <name evidence="6" type="ORF">J2851_004869</name>
</gene>
<evidence type="ECO:0000313" key="7">
    <source>
        <dbReference type="Proteomes" id="UP000781958"/>
    </source>
</evidence>
<dbReference type="InterPro" id="IPR038577">
    <property type="entry name" value="GT10-like_C_sf"/>
</dbReference>
<reference evidence="6 7" key="1">
    <citation type="submission" date="2021-03" db="EMBL/GenBank/DDBJ databases">
        <title>Genomic Encyclopedia of Type Strains, Phase III (KMG-III): the genomes of soil and plant-associated and newly described type strains.</title>
        <authorList>
            <person name="Whitman W."/>
        </authorList>
    </citation>
    <scope>NUCLEOTIDE SEQUENCE [LARGE SCALE GENOMIC DNA]</scope>
    <source>
        <strain evidence="6 7">IMMIB AFH-6</strain>
    </source>
</reference>
<evidence type="ECO:0000256" key="3">
    <source>
        <dbReference type="ARBA" id="ARBA00022679"/>
    </source>
</evidence>
<dbReference type="EMBL" id="JAGINP010000019">
    <property type="protein sequence ID" value="MBP2295066.1"/>
    <property type="molecule type" value="Genomic_DNA"/>
</dbReference>
<keyword evidence="3" id="KW-0808">Transferase</keyword>
<dbReference type="SUPFAM" id="SSF53756">
    <property type="entry name" value="UDP-Glycosyltransferase/glycogen phosphorylase"/>
    <property type="match status" value="1"/>
</dbReference>
<evidence type="ECO:0000259" key="5">
    <source>
        <dbReference type="Pfam" id="PF18025"/>
    </source>
</evidence>
<dbReference type="RefSeq" id="WP_209769447.1">
    <property type="nucleotide sequence ID" value="NZ_JAGINP010000019.1"/>
</dbReference>
<dbReference type="InterPro" id="IPR001503">
    <property type="entry name" value="Glyco_trans_10"/>
</dbReference>
<dbReference type="Proteomes" id="UP000781958">
    <property type="component" value="Unassembled WGS sequence"/>
</dbReference>
<dbReference type="PANTHER" id="PTHR11929:SF194">
    <property type="entry name" value="ALPHA-(1,3)-FUCOSYLTRANSFERASE 10"/>
    <property type="match status" value="1"/>
</dbReference>
<keyword evidence="2" id="KW-0328">Glycosyltransferase</keyword>
<evidence type="ECO:0000313" key="6">
    <source>
        <dbReference type="EMBL" id="MBP2295066.1"/>
    </source>
</evidence>
<comment type="similarity">
    <text evidence="1">Belongs to the glycosyltransferase 10 family.</text>
</comment>
<evidence type="ECO:0000256" key="1">
    <source>
        <dbReference type="ARBA" id="ARBA00008919"/>
    </source>
</evidence>
<evidence type="ECO:0000259" key="4">
    <source>
        <dbReference type="Pfam" id="PF00852"/>
    </source>
</evidence>
<feature type="domain" description="Fucosyltransferase C-terminal" evidence="4">
    <location>
        <begin position="177"/>
        <end position="299"/>
    </location>
</feature>
<evidence type="ECO:0008006" key="8">
    <source>
        <dbReference type="Google" id="ProtNLM"/>
    </source>
</evidence>
<name>A0ABS4SR73_9PROT</name>
<dbReference type="InterPro" id="IPR055270">
    <property type="entry name" value="Glyco_tran_10_C"/>
</dbReference>
<feature type="domain" description="Alpha-(1,3)-fucosyltransferase FucT N-terminal" evidence="5">
    <location>
        <begin position="45"/>
        <end position="135"/>
    </location>
</feature>
<comment type="caution">
    <text evidence="6">The sequence shown here is derived from an EMBL/GenBank/DDBJ whole genome shotgun (WGS) entry which is preliminary data.</text>
</comment>
<dbReference type="InterPro" id="IPR041058">
    <property type="entry name" value="FucT_N"/>
</dbReference>
<dbReference type="PANTHER" id="PTHR11929">
    <property type="entry name" value="ALPHA- 1,3 -FUCOSYLTRANSFERASE"/>
    <property type="match status" value="1"/>
</dbReference>
<evidence type="ECO:0000256" key="2">
    <source>
        <dbReference type="ARBA" id="ARBA00022676"/>
    </source>
</evidence>
<dbReference type="Pfam" id="PF00852">
    <property type="entry name" value="Glyco_transf_10"/>
    <property type="match status" value="1"/>
</dbReference>
<proteinExistence type="inferred from homology"/>
<keyword evidence="7" id="KW-1185">Reference proteome</keyword>
<protein>
    <recommendedName>
        <fullName evidence="8">Glycosyltransferase family 10 (Fucosyltransferase) C-term</fullName>
    </recommendedName>
</protein>
<organism evidence="6 7">
    <name type="scientific">Azospirillum rugosum</name>
    <dbReference type="NCBI Taxonomy" id="416170"/>
    <lineage>
        <taxon>Bacteria</taxon>
        <taxon>Pseudomonadati</taxon>
        <taxon>Pseudomonadota</taxon>
        <taxon>Alphaproteobacteria</taxon>
        <taxon>Rhodospirillales</taxon>
        <taxon>Azospirillaceae</taxon>
        <taxon>Azospirillum</taxon>
    </lineage>
</organism>
<sequence>MIDQRTSAFLADFLASPRPDPALLDRFLLHGPDLGRRGAKPGLKVAFHDFWPEFDPSSNFFVAILSGRFDVSVVADNSDLAIVSVFGGRHHEARAARWLFFTGENVRPPLDGFDMSLSFDRIDDPRHYRLPLYVVHAHDHLREGATPHFCHPVLPPVPPTRQEFADRKFCAFLYKNPNGTRRNEFFQALSARRRVESVGWHLNNTGTVVKMGWLPKIRVFSRYRFAFAFENASHPGYLTEKILDVFQAGAVPLYWGDSDVGREIALDSFIDVSRFASDEEACAAILAADDDYDAYCRYRSTSPFLGVDEFHFDAFRLAEWIESRL</sequence>
<accession>A0ABS4SR73</accession>
<dbReference type="Gene3D" id="3.40.50.11660">
    <property type="entry name" value="Glycosyl transferase family 10, C-terminal domain"/>
    <property type="match status" value="1"/>
</dbReference>